<sequence length="54" mass="6366">MKKLKFFSLCFISIFGLQLWRDMTGIGASKLIYLPPTIHTTHIDHHPYNYNDKN</sequence>
<protein>
    <submittedName>
        <fullName evidence="1">Uncharacterized protein</fullName>
    </submittedName>
</protein>
<evidence type="ECO:0000313" key="1">
    <source>
        <dbReference type="EMBL" id="GBG05335.1"/>
    </source>
</evidence>
<evidence type="ECO:0000313" key="2">
    <source>
        <dbReference type="Proteomes" id="UP000257317"/>
    </source>
</evidence>
<proteinExistence type="predicted"/>
<dbReference type="AlphaFoldDB" id="A0A2Z6TE69"/>
<organism evidence="1 2">
    <name type="scientific">Lactobacillus rodentium</name>
    <dbReference type="NCBI Taxonomy" id="947835"/>
    <lineage>
        <taxon>Bacteria</taxon>
        <taxon>Bacillati</taxon>
        <taxon>Bacillota</taxon>
        <taxon>Bacilli</taxon>
        <taxon>Lactobacillales</taxon>
        <taxon>Lactobacillaceae</taxon>
        <taxon>Lactobacillus</taxon>
    </lineage>
</organism>
<reference evidence="2" key="1">
    <citation type="submission" date="2018-03" db="EMBL/GenBank/DDBJ databases">
        <title>New taxa in the Lactobacillus gasseri group.</title>
        <authorList>
            <person name="Tanizawa Y."/>
            <person name="Tohno M."/>
            <person name="Endo A."/>
            <person name="Arita M."/>
        </authorList>
    </citation>
    <scope>NUCLEOTIDE SEQUENCE [LARGE SCALE GENOMIC DNA]</scope>
    <source>
        <strain evidence="2">DSM 24759</strain>
    </source>
</reference>
<dbReference type="EMBL" id="BFBY01000011">
    <property type="protein sequence ID" value="GBG05335.1"/>
    <property type="molecule type" value="Genomic_DNA"/>
</dbReference>
<keyword evidence="2" id="KW-1185">Reference proteome</keyword>
<accession>A0A2Z6TE69</accession>
<comment type="caution">
    <text evidence="1">The sequence shown here is derived from an EMBL/GenBank/DDBJ whole genome shotgun (WGS) entry which is preliminary data.</text>
</comment>
<gene>
    <name evidence="1" type="ORF">LrDSM24759_12490</name>
</gene>
<dbReference type="Proteomes" id="UP000257317">
    <property type="component" value="Unassembled WGS sequence"/>
</dbReference>
<name>A0A2Z6TE69_9LACO</name>